<comment type="caution">
    <text evidence="2">The sequence shown here is derived from an EMBL/GenBank/DDBJ whole genome shotgun (WGS) entry which is preliminary data.</text>
</comment>
<proteinExistence type="predicted"/>
<keyword evidence="3" id="KW-1185">Reference proteome</keyword>
<dbReference type="EMBL" id="BPLQ01009123">
    <property type="protein sequence ID" value="GIY41882.1"/>
    <property type="molecule type" value="Genomic_DNA"/>
</dbReference>
<reference evidence="2 3" key="1">
    <citation type="submission" date="2021-06" db="EMBL/GenBank/DDBJ databases">
        <title>Caerostris darwini draft genome.</title>
        <authorList>
            <person name="Kono N."/>
            <person name="Arakawa K."/>
        </authorList>
    </citation>
    <scope>NUCLEOTIDE SEQUENCE [LARGE SCALE GENOMIC DNA]</scope>
</reference>
<accession>A0AAV4TAE4</accession>
<feature type="compositionally biased region" description="Low complexity" evidence="1">
    <location>
        <begin position="96"/>
        <end position="112"/>
    </location>
</feature>
<dbReference type="AlphaFoldDB" id="A0AAV4TAE4"/>
<evidence type="ECO:0000313" key="3">
    <source>
        <dbReference type="Proteomes" id="UP001054837"/>
    </source>
</evidence>
<name>A0AAV4TAE4_9ARAC</name>
<gene>
    <name evidence="2" type="ORF">CDAR_401161</name>
</gene>
<evidence type="ECO:0000313" key="2">
    <source>
        <dbReference type="EMBL" id="GIY41882.1"/>
    </source>
</evidence>
<feature type="region of interest" description="Disordered" evidence="1">
    <location>
        <begin position="89"/>
        <end position="112"/>
    </location>
</feature>
<protein>
    <submittedName>
        <fullName evidence="2">Uncharacterized protein</fullName>
    </submittedName>
</protein>
<evidence type="ECO:0000256" key="1">
    <source>
        <dbReference type="SAM" id="MobiDB-lite"/>
    </source>
</evidence>
<organism evidence="2 3">
    <name type="scientific">Caerostris darwini</name>
    <dbReference type="NCBI Taxonomy" id="1538125"/>
    <lineage>
        <taxon>Eukaryota</taxon>
        <taxon>Metazoa</taxon>
        <taxon>Ecdysozoa</taxon>
        <taxon>Arthropoda</taxon>
        <taxon>Chelicerata</taxon>
        <taxon>Arachnida</taxon>
        <taxon>Araneae</taxon>
        <taxon>Araneomorphae</taxon>
        <taxon>Entelegynae</taxon>
        <taxon>Araneoidea</taxon>
        <taxon>Araneidae</taxon>
        <taxon>Caerostris</taxon>
    </lineage>
</organism>
<dbReference type="Proteomes" id="UP001054837">
    <property type="component" value="Unassembled WGS sequence"/>
</dbReference>
<sequence length="112" mass="12788">MSDSWYSGKDQVSNPLFPFFSGKDQVSNPLFPFFSGKDQVSNPLFPFFSGKDQVSNPLFPFFSDFTGNVKISICSRVIKPFLNFRHLKQTENHPLRPSQRKSPPSRPKSNLT</sequence>